<dbReference type="Pfam" id="PF04408">
    <property type="entry name" value="WHD_HA2"/>
    <property type="match status" value="1"/>
</dbReference>
<evidence type="ECO:0000259" key="6">
    <source>
        <dbReference type="PROSITE" id="PS51192"/>
    </source>
</evidence>
<keyword evidence="9" id="KW-1185">Reference proteome</keyword>
<evidence type="ECO:0000256" key="3">
    <source>
        <dbReference type="ARBA" id="ARBA00022806"/>
    </source>
</evidence>
<evidence type="ECO:0000256" key="1">
    <source>
        <dbReference type="ARBA" id="ARBA00022741"/>
    </source>
</evidence>
<dbReference type="KEGG" id="rul:UC8_55950"/>
<dbReference type="OrthoDB" id="9808833at2"/>
<dbReference type="PROSITE" id="PS51192">
    <property type="entry name" value="HELICASE_ATP_BIND_1"/>
    <property type="match status" value="1"/>
</dbReference>
<dbReference type="Proteomes" id="UP000325286">
    <property type="component" value="Chromosome"/>
</dbReference>
<dbReference type="SMART" id="SM00382">
    <property type="entry name" value="AAA"/>
    <property type="match status" value="1"/>
</dbReference>
<keyword evidence="1" id="KW-0547">Nucleotide-binding</keyword>
<dbReference type="InterPro" id="IPR014001">
    <property type="entry name" value="Helicase_ATP-bd"/>
</dbReference>
<dbReference type="GO" id="GO:0005524">
    <property type="term" value="F:ATP binding"/>
    <property type="evidence" value="ECO:0007669"/>
    <property type="project" value="UniProtKB-KW"/>
</dbReference>
<dbReference type="InterPro" id="IPR011709">
    <property type="entry name" value="DEAD-box_helicase_OB_fold"/>
</dbReference>
<dbReference type="InterPro" id="IPR003593">
    <property type="entry name" value="AAA+_ATPase"/>
</dbReference>
<proteinExistence type="predicted"/>
<dbReference type="Gene3D" id="1.20.120.1080">
    <property type="match status" value="1"/>
</dbReference>
<dbReference type="FunFam" id="1.20.120.1080:FF:000005">
    <property type="entry name" value="ATP-dependent helicase HrpA"/>
    <property type="match status" value="1"/>
</dbReference>
<dbReference type="Pfam" id="PF21010">
    <property type="entry name" value="HA2_C"/>
    <property type="match status" value="1"/>
</dbReference>
<protein>
    <submittedName>
        <fullName evidence="8">ATP-dependent RNA helicase HrpB</fullName>
        <ecNumber evidence="8">3.6.4.13</ecNumber>
    </submittedName>
</protein>
<gene>
    <name evidence="8" type="primary">hrpB_2</name>
    <name evidence="8" type="ORF">UC8_55950</name>
</gene>
<dbReference type="RefSeq" id="WP_068132578.1">
    <property type="nucleotide sequence ID" value="NZ_CP042914.1"/>
</dbReference>
<dbReference type="Pfam" id="PF00270">
    <property type="entry name" value="DEAD"/>
    <property type="match status" value="1"/>
</dbReference>
<keyword evidence="4" id="KW-0067">ATP-binding</keyword>
<dbReference type="Pfam" id="PF07717">
    <property type="entry name" value="OB_NTP_bind"/>
    <property type="match status" value="1"/>
</dbReference>
<dbReference type="InterPro" id="IPR001650">
    <property type="entry name" value="Helicase_C-like"/>
</dbReference>
<dbReference type="Pfam" id="PF11898">
    <property type="entry name" value="DUF3418"/>
    <property type="match status" value="1"/>
</dbReference>
<name>A0A5B9QWW9_9BACT</name>
<feature type="region of interest" description="Disordered" evidence="5">
    <location>
        <begin position="614"/>
        <end position="636"/>
    </location>
</feature>
<reference evidence="8 9" key="1">
    <citation type="submission" date="2019-08" db="EMBL/GenBank/DDBJ databases">
        <title>Deep-cultivation of Planctomycetes and their phenomic and genomic characterization uncovers novel biology.</title>
        <authorList>
            <person name="Wiegand S."/>
            <person name="Jogler M."/>
            <person name="Boedeker C."/>
            <person name="Pinto D."/>
            <person name="Vollmers J."/>
            <person name="Rivas-Marin E."/>
            <person name="Kohn T."/>
            <person name="Peeters S.H."/>
            <person name="Heuer A."/>
            <person name="Rast P."/>
            <person name="Oberbeckmann S."/>
            <person name="Bunk B."/>
            <person name="Jeske O."/>
            <person name="Meyerdierks A."/>
            <person name="Storesund J.E."/>
            <person name="Kallscheuer N."/>
            <person name="Luecker S."/>
            <person name="Lage O.M."/>
            <person name="Pohl T."/>
            <person name="Merkel B.J."/>
            <person name="Hornburger P."/>
            <person name="Mueller R.-W."/>
            <person name="Bruemmer F."/>
            <person name="Labrenz M."/>
            <person name="Spormann A.M."/>
            <person name="Op den Camp H."/>
            <person name="Overmann J."/>
            <person name="Amann R."/>
            <person name="Jetten M.S.M."/>
            <person name="Mascher T."/>
            <person name="Medema M.H."/>
            <person name="Devos D.P."/>
            <person name="Kaster A.-K."/>
            <person name="Ovreas L."/>
            <person name="Rohde M."/>
            <person name="Galperin M.Y."/>
            <person name="Jogler C."/>
        </authorList>
    </citation>
    <scope>NUCLEOTIDE SEQUENCE [LARGE SCALE GENOMIC DNA]</scope>
    <source>
        <strain evidence="8 9">UC8</strain>
    </source>
</reference>
<keyword evidence="2 8" id="KW-0378">Hydrolase</keyword>
<evidence type="ECO:0000256" key="5">
    <source>
        <dbReference type="SAM" id="MobiDB-lite"/>
    </source>
</evidence>
<evidence type="ECO:0000256" key="4">
    <source>
        <dbReference type="ARBA" id="ARBA00022840"/>
    </source>
</evidence>
<dbReference type="InterPro" id="IPR048333">
    <property type="entry name" value="HA2_WH"/>
</dbReference>
<dbReference type="GO" id="GO:0016787">
    <property type="term" value="F:hydrolase activity"/>
    <property type="evidence" value="ECO:0007669"/>
    <property type="project" value="UniProtKB-KW"/>
</dbReference>
<organism evidence="8 9">
    <name type="scientific">Roseimaritima ulvae</name>
    <dbReference type="NCBI Taxonomy" id="980254"/>
    <lineage>
        <taxon>Bacteria</taxon>
        <taxon>Pseudomonadati</taxon>
        <taxon>Planctomycetota</taxon>
        <taxon>Planctomycetia</taxon>
        <taxon>Pirellulales</taxon>
        <taxon>Pirellulaceae</taxon>
        <taxon>Roseimaritima</taxon>
    </lineage>
</organism>
<evidence type="ECO:0000313" key="9">
    <source>
        <dbReference type="Proteomes" id="UP000325286"/>
    </source>
</evidence>
<dbReference type="InterPro" id="IPR027417">
    <property type="entry name" value="P-loop_NTPase"/>
</dbReference>
<dbReference type="Pfam" id="PF00271">
    <property type="entry name" value="Helicase_C"/>
    <property type="match status" value="1"/>
</dbReference>
<dbReference type="InterPro" id="IPR007502">
    <property type="entry name" value="Helicase-assoc_dom"/>
</dbReference>
<keyword evidence="3 8" id="KW-0347">Helicase</keyword>
<dbReference type="Gene3D" id="3.40.50.300">
    <property type="entry name" value="P-loop containing nucleotide triphosphate hydrolases"/>
    <property type="match status" value="2"/>
</dbReference>
<dbReference type="SMART" id="SM00847">
    <property type="entry name" value="HA2"/>
    <property type="match status" value="1"/>
</dbReference>
<accession>A0A5B9QWW9</accession>
<dbReference type="CDD" id="cd18791">
    <property type="entry name" value="SF2_C_RHA"/>
    <property type="match status" value="1"/>
</dbReference>
<evidence type="ECO:0000259" key="7">
    <source>
        <dbReference type="PROSITE" id="PS51194"/>
    </source>
</evidence>
<dbReference type="NCBIfam" id="TIGR01967">
    <property type="entry name" value="DEAH_box_HrpA"/>
    <property type="match status" value="1"/>
</dbReference>
<dbReference type="SMART" id="SM00490">
    <property type="entry name" value="HELICc"/>
    <property type="match status" value="1"/>
</dbReference>
<dbReference type="GO" id="GO:0003724">
    <property type="term" value="F:RNA helicase activity"/>
    <property type="evidence" value="ECO:0007669"/>
    <property type="project" value="UniProtKB-EC"/>
</dbReference>
<feature type="domain" description="Helicase ATP-binding" evidence="6">
    <location>
        <begin position="83"/>
        <end position="244"/>
    </location>
</feature>
<dbReference type="InterPro" id="IPR011545">
    <property type="entry name" value="DEAD/DEAH_box_helicase_dom"/>
</dbReference>
<dbReference type="PANTHER" id="PTHR18934:SF99">
    <property type="entry name" value="ATP-DEPENDENT RNA HELICASE DHX37-RELATED"/>
    <property type="match status" value="1"/>
</dbReference>
<feature type="domain" description="Helicase C-terminal" evidence="7">
    <location>
        <begin position="277"/>
        <end position="454"/>
    </location>
</feature>
<dbReference type="GO" id="GO:0003723">
    <property type="term" value="F:RNA binding"/>
    <property type="evidence" value="ECO:0007669"/>
    <property type="project" value="TreeGrafter"/>
</dbReference>
<dbReference type="EMBL" id="CP042914">
    <property type="protein sequence ID" value="QEG43544.1"/>
    <property type="molecule type" value="Genomic_DNA"/>
</dbReference>
<dbReference type="EC" id="3.6.4.13" evidence="8"/>
<dbReference type="PANTHER" id="PTHR18934">
    <property type="entry name" value="ATP-DEPENDENT RNA HELICASE"/>
    <property type="match status" value="1"/>
</dbReference>
<evidence type="ECO:0000256" key="2">
    <source>
        <dbReference type="ARBA" id="ARBA00022801"/>
    </source>
</evidence>
<dbReference type="InterPro" id="IPR010222">
    <property type="entry name" value="RNA_helicase_HrpA"/>
</dbReference>
<sequence>MKPASPSSPPFDDALLADRFRLRRQWRQLMDLQRSGKDVETQRQRFQQQLDASIAAHRSRQALQPRLDCPDELPIAAHRQAIVELLRSRQVIVVCGETGSGKSTQLPKFCLEAGLGRAAMIGHTQPRRLAARSIASRLNEELECPDTVGFKIRFADQTAHNTLVKLMTDGILLAETQSDRFLERYDAIIIDEAHERSLNIDFLLGYLRRLQGKRPDLRIIITSATIDAERFAAHFSDESGPAPIVNVEGRGYPVEMQYLPWESVAATADDEVLPSYDLSRHVIAGVEEVMRHGRGDALVFLPTERDIREVSHRLSGHFKRQGHGGSIELLPLYARLPQKEQQRIFNPQGNARRIVLATNVAESSLTVPRIHYVIDAGTARISRYSPRSKVQRLPIEAVSQASANQRAGRCGRIGPGVCVRLYSEEDFAARAAFTTPEIRRTNLASVILRTKSLNLGPINEFPFLDPPRPEAIREGMKTLHEIGALGDGQRLTPIGEKLGRMPVDPRVGRMLLAADENGVLPEVLVIAAAIEVQDPRERPPDKRQAADEAHEIFRDNDSDFVSYLRLWDFYHQQQEALSRSRLQKACRSRFLSYMRMREWTDVYRQLRGFIGEVRQSRKRGKSAGGRSSQRPGQIGAPRLLESQLAEQPLLPQDRYDAIHQSLLTGLLSGVAQWTDKKRYTGAGGLQLSLWPGSGVSDSPPKWIVAAELVETTRTYARTVARIQPQWLESLATHLVRRNYSEPHWSKKAGGAFCYERVNLYGLPIVLRRRLPLSPIDPTTARELLIEQGLVERQLPTQARFVTHNRRLRDWIDDLMAKARQREFVVDPLLVQQFYQLRLPAEVVDRVSLERWDREQPVPEWSKQLRTAADLDRWLQQPPHVEEADTPYMHPGDLLPEMQNSIESQQFPDVLEVGETQLPIDYHYEPGSPRDGITVTVPQAALPQVSDHRLGWLVPGLLESKLTAMIKALPKRIRRNLVPAADVARQVCEELSPQYGQVPFMPAVCQCLSRRAEMPIGPQDFTADKMPEHFQMLVNVVDDQGQVLASGRSVSGVMEELGVDAQQTSDSPGPSAADAAAISREGLRDFDIEQLESQVITERGGVRVAQFPGLKDDGDSVSLRLFSDQATAEASHRCGLTRLFAITERKELRSQVRWLPSAGQAKLLLGRVLPADQFEDAMIDLIARVAFVDEQPLVRSKQDFDARRGERARRISIATQKIAKWLPAWADAYQQARSQWEAIGGKRFQYAIEDIDQQVLQLTQAGFLTRTPWKWLQHYPRYFNAIAYRLDKLRSGGESRDREATDILSGLAYRLDEHRQNDPQGGQGAALEALVWMLQELRVSLFAQPLGTAEKVSVPRIEKAISKLPVR</sequence>
<dbReference type="SUPFAM" id="SSF52540">
    <property type="entry name" value="P-loop containing nucleoside triphosphate hydrolases"/>
    <property type="match status" value="1"/>
</dbReference>
<dbReference type="SMART" id="SM00487">
    <property type="entry name" value="DEXDc"/>
    <property type="match status" value="1"/>
</dbReference>
<dbReference type="InterPro" id="IPR024590">
    <property type="entry name" value="HrpA_C"/>
</dbReference>
<dbReference type="PROSITE" id="PS51194">
    <property type="entry name" value="HELICASE_CTER"/>
    <property type="match status" value="1"/>
</dbReference>
<evidence type="ECO:0000313" key="8">
    <source>
        <dbReference type="EMBL" id="QEG43544.1"/>
    </source>
</evidence>